<dbReference type="EMBL" id="AP019782">
    <property type="protein sequence ID" value="BBL72670.1"/>
    <property type="molecule type" value="Genomic_DNA"/>
</dbReference>
<dbReference type="RefSeq" id="WP_054773004.1">
    <property type="nucleotide sequence ID" value="NZ_AP019782.1"/>
</dbReference>
<dbReference type="KEGG" id="moz:MoryE10_32760"/>
<accession>A0A8D4VUU4</accession>
<gene>
    <name evidence="1" type="ORF">MoryE10_32760</name>
</gene>
<evidence type="ECO:0000313" key="2">
    <source>
        <dbReference type="Proteomes" id="UP000824988"/>
    </source>
</evidence>
<protein>
    <submittedName>
        <fullName evidence="1">Uncharacterized protein</fullName>
    </submittedName>
</protein>
<dbReference type="AlphaFoldDB" id="A0A8D4VUU4"/>
<keyword evidence="2" id="KW-1185">Reference proteome</keyword>
<reference evidence="1" key="1">
    <citation type="submission" date="2019-06" db="EMBL/GenBank/DDBJ databases">
        <title>Complete genome sequence of Methylogaea oryzae strain JCM16910.</title>
        <authorList>
            <person name="Asakawa S."/>
        </authorList>
    </citation>
    <scope>NUCLEOTIDE SEQUENCE</scope>
    <source>
        <strain evidence="1">E10</strain>
    </source>
</reference>
<evidence type="ECO:0000313" key="1">
    <source>
        <dbReference type="EMBL" id="BBL72670.1"/>
    </source>
</evidence>
<proteinExistence type="predicted"/>
<organism evidence="1 2">
    <name type="scientific">Methylogaea oryzae</name>
    <dbReference type="NCBI Taxonomy" id="1295382"/>
    <lineage>
        <taxon>Bacteria</taxon>
        <taxon>Pseudomonadati</taxon>
        <taxon>Pseudomonadota</taxon>
        <taxon>Gammaproteobacteria</taxon>
        <taxon>Methylococcales</taxon>
        <taxon>Methylococcaceae</taxon>
        <taxon>Methylogaea</taxon>
    </lineage>
</organism>
<dbReference type="Proteomes" id="UP000824988">
    <property type="component" value="Chromosome"/>
</dbReference>
<name>A0A8D4VUU4_9GAMM</name>
<sequence length="142" mass="15570">MKKIYKFALFVLLVGFLYLVTMKVVMPFVLDVVNSDLFFKQTEDDPVGELHNNRTYTGLLHCENKLRADNGLGDVTRSSAAESEYKAWGLGDHTYVIKAVLDVPGPDKSLARTSVGCKIKYQGGDEADPANWSIIGVGAAVN</sequence>